<organism evidence="2 3">
    <name type="scientific">Didymella pomorum</name>
    <dbReference type="NCBI Taxonomy" id="749634"/>
    <lineage>
        <taxon>Eukaryota</taxon>
        <taxon>Fungi</taxon>
        <taxon>Dikarya</taxon>
        <taxon>Ascomycota</taxon>
        <taxon>Pezizomycotina</taxon>
        <taxon>Dothideomycetes</taxon>
        <taxon>Pleosporomycetidae</taxon>
        <taxon>Pleosporales</taxon>
        <taxon>Pleosporineae</taxon>
        <taxon>Didymellaceae</taxon>
        <taxon>Didymella</taxon>
    </lineage>
</organism>
<sequence>MTRVNGLSDEDEFGDFDLFQPDPSIDPRTAPQPIPEEGPEASERSELQGYKLASVDFLNMPEGRVIGWIKHMPEPFRSQFPSAGPLLDENPKPKSDQAGAVSKSSE</sequence>
<comment type="caution">
    <text evidence="2">The sequence shown here is derived from an EMBL/GenBank/DDBJ whole genome shotgun (WGS) entry which is preliminary data.</text>
</comment>
<accession>A0A9W8ZD43</accession>
<protein>
    <submittedName>
        <fullName evidence="2">Uncharacterized protein</fullName>
    </submittedName>
</protein>
<gene>
    <name evidence="2" type="ORF">N0V91_007500</name>
</gene>
<evidence type="ECO:0000313" key="3">
    <source>
        <dbReference type="Proteomes" id="UP001140510"/>
    </source>
</evidence>
<dbReference type="EMBL" id="JAPEVA010000066">
    <property type="protein sequence ID" value="KAJ4401997.1"/>
    <property type="molecule type" value="Genomic_DNA"/>
</dbReference>
<dbReference type="Proteomes" id="UP001140510">
    <property type="component" value="Unassembled WGS sequence"/>
</dbReference>
<proteinExistence type="predicted"/>
<keyword evidence="3" id="KW-1185">Reference proteome</keyword>
<evidence type="ECO:0000313" key="2">
    <source>
        <dbReference type="EMBL" id="KAJ4401997.1"/>
    </source>
</evidence>
<name>A0A9W8ZD43_9PLEO</name>
<feature type="region of interest" description="Disordered" evidence="1">
    <location>
        <begin position="77"/>
        <end position="106"/>
    </location>
</feature>
<evidence type="ECO:0000256" key="1">
    <source>
        <dbReference type="SAM" id="MobiDB-lite"/>
    </source>
</evidence>
<feature type="region of interest" description="Disordered" evidence="1">
    <location>
        <begin position="1"/>
        <end position="48"/>
    </location>
</feature>
<reference evidence="2" key="1">
    <citation type="submission" date="2022-10" db="EMBL/GenBank/DDBJ databases">
        <title>Tapping the CABI collections for fungal endophytes: first genome assemblies for Collariella, Neodidymelliopsis, Ascochyta clinopodiicola, Didymella pomorum, Didymosphaeria variabile, Neocosmospora piperis and Neocucurbitaria cava.</title>
        <authorList>
            <person name="Hill R."/>
        </authorList>
    </citation>
    <scope>NUCLEOTIDE SEQUENCE</scope>
    <source>
        <strain evidence="2">IMI 355091</strain>
    </source>
</reference>
<dbReference type="AlphaFoldDB" id="A0A9W8ZD43"/>